<keyword evidence="1" id="KW-0472">Membrane</keyword>
<dbReference type="EMBL" id="CP034593">
    <property type="protein sequence ID" value="AZQ77504.1"/>
    <property type="molecule type" value="Genomic_DNA"/>
</dbReference>
<proteinExistence type="predicted"/>
<name>A0A3Q9G897_9ACTO</name>
<protein>
    <submittedName>
        <fullName evidence="2">SdpI family protein</fullName>
    </submittedName>
</protein>
<dbReference type="KEGG" id="flh:EJ997_09315"/>
<feature type="transmembrane region" description="Helical" evidence="1">
    <location>
        <begin position="60"/>
        <end position="79"/>
    </location>
</feature>
<keyword evidence="3" id="KW-1185">Reference proteome</keyword>
<dbReference type="Pfam" id="PF13630">
    <property type="entry name" value="SdpI"/>
    <property type="match status" value="1"/>
</dbReference>
<accession>A0A3Q9G897</accession>
<dbReference type="RefSeq" id="WP_126704307.1">
    <property type="nucleotide sequence ID" value="NZ_CP034593.1"/>
</dbReference>
<dbReference type="AlphaFoldDB" id="A0A3Q9G897"/>
<evidence type="ECO:0000313" key="3">
    <source>
        <dbReference type="Proteomes" id="UP000280344"/>
    </source>
</evidence>
<reference evidence="2 3" key="1">
    <citation type="submission" date="2018-12" db="EMBL/GenBank/DDBJ databases">
        <title>Complete genome sequence of Flaviflexus sp. H23T48.</title>
        <authorList>
            <person name="Bae J.-W."/>
            <person name="Lee J.-Y."/>
        </authorList>
    </citation>
    <scope>NUCLEOTIDE SEQUENCE [LARGE SCALE GENOMIC DNA]</scope>
    <source>
        <strain evidence="2 3">H23T48</strain>
    </source>
</reference>
<feature type="transmembrane region" description="Helical" evidence="1">
    <location>
        <begin position="6"/>
        <end position="24"/>
    </location>
</feature>
<organism evidence="2 3">
    <name type="scientific">Flaviflexus ciconiae</name>
    <dbReference type="NCBI Taxonomy" id="2496867"/>
    <lineage>
        <taxon>Bacteria</taxon>
        <taxon>Bacillati</taxon>
        <taxon>Actinomycetota</taxon>
        <taxon>Actinomycetes</taxon>
        <taxon>Actinomycetales</taxon>
        <taxon>Actinomycetaceae</taxon>
        <taxon>Flaviflexus</taxon>
    </lineage>
</organism>
<gene>
    <name evidence="2" type="ORF">EJ997_09315</name>
</gene>
<evidence type="ECO:0000313" key="2">
    <source>
        <dbReference type="EMBL" id="AZQ77504.1"/>
    </source>
</evidence>
<sequence length="121" mass="12871">MTWTEILCILLVPTGFGLFAIGYFQRNGKVPRNSIFGTKTRATTASHRAWIAGNLAASPYSYMQGTLCIVGGLIGFVLYSPDSPFAMFTIGAVVILILVIAGFQVARATSAAEHADGKNTP</sequence>
<keyword evidence="1" id="KW-1133">Transmembrane helix</keyword>
<feature type="transmembrane region" description="Helical" evidence="1">
    <location>
        <begin position="85"/>
        <end position="106"/>
    </location>
</feature>
<dbReference type="Proteomes" id="UP000280344">
    <property type="component" value="Chromosome"/>
</dbReference>
<dbReference type="InterPro" id="IPR025962">
    <property type="entry name" value="SdpI/YhfL"/>
</dbReference>
<evidence type="ECO:0000256" key="1">
    <source>
        <dbReference type="SAM" id="Phobius"/>
    </source>
</evidence>
<dbReference type="OrthoDB" id="4481397at2"/>
<keyword evidence="1" id="KW-0812">Transmembrane</keyword>